<proteinExistence type="predicted"/>
<evidence type="ECO:0000313" key="2">
    <source>
        <dbReference type="Proteomes" id="UP000299102"/>
    </source>
</evidence>
<dbReference type="EMBL" id="BGZK01001230">
    <property type="protein sequence ID" value="GBP74963.1"/>
    <property type="molecule type" value="Genomic_DNA"/>
</dbReference>
<reference evidence="1 2" key="1">
    <citation type="journal article" date="2019" name="Commun. Biol.">
        <title>The bagworm genome reveals a unique fibroin gene that provides high tensile strength.</title>
        <authorList>
            <person name="Kono N."/>
            <person name="Nakamura H."/>
            <person name="Ohtoshi R."/>
            <person name="Tomita M."/>
            <person name="Numata K."/>
            <person name="Arakawa K."/>
        </authorList>
    </citation>
    <scope>NUCLEOTIDE SEQUENCE [LARGE SCALE GENOMIC DNA]</scope>
</reference>
<organism evidence="1 2">
    <name type="scientific">Eumeta variegata</name>
    <name type="common">Bagworm moth</name>
    <name type="synonym">Eumeta japonica</name>
    <dbReference type="NCBI Taxonomy" id="151549"/>
    <lineage>
        <taxon>Eukaryota</taxon>
        <taxon>Metazoa</taxon>
        <taxon>Ecdysozoa</taxon>
        <taxon>Arthropoda</taxon>
        <taxon>Hexapoda</taxon>
        <taxon>Insecta</taxon>
        <taxon>Pterygota</taxon>
        <taxon>Neoptera</taxon>
        <taxon>Endopterygota</taxon>
        <taxon>Lepidoptera</taxon>
        <taxon>Glossata</taxon>
        <taxon>Ditrysia</taxon>
        <taxon>Tineoidea</taxon>
        <taxon>Psychidae</taxon>
        <taxon>Oiketicinae</taxon>
        <taxon>Eumeta</taxon>
    </lineage>
</organism>
<protein>
    <submittedName>
        <fullName evidence="1">Uncharacterized protein</fullName>
    </submittedName>
</protein>
<dbReference type="Proteomes" id="UP000299102">
    <property type="component" value="Unassembled WGS sequence"/>
</dbReference>
<sequence>MHRFVPHTLTRTEQKLASTVITYFDDSVDKNQKYLSVSNLALMPLLEKTVTGSRIEFAHETKDKIKCGVKNRTKSITVIGKRSRIHRTVAVRVAGRLDAYRYLEEDSWSPMSASAEPDHVIDILVLPLTTVKHNRSPV</sequence>
<gene>
    <name evidence="1" type="ORF">EVAR_60890_1</name>
</gene>
<dbReference type="AlphaFoldDB" id="A0A4C1YI52"/>
<comment type="caution">
    <text evidence="1">The sequence shown here is derived from an EMBL/GenBank/DDBJ whole genome shotgun (WGS) entry which is preliminary data.</text>
</comment>
<dbReference type="OrthoDB" id="7515391at2759"/>
<accession>A0A4C1YI52</accession>
<evidence type="ECO:0000313" key="1">
    <source>
        <dbReference type="EMBL" id="GBP74963.1"/>
    </source>
</evidence>
<keyword evidence="2" id="KW-1185">Reference proteome</keyword>
<name>A0A4C1YI52_EUMVA</name>